<keyword evidence="2" id="KW-1133">Transmembrane helix</keyword>
<proteinExistence type="predicted"/>
<gene>
    <name evidence="4" type="ORF">P5G59_03060</name>
</gene>
<feature type="region of interest" description="Disordered" evidence="1">
    <location>
        <begin position="62"/>
        <end position="116"/>
    </location>
</feature>
<keyword evidence="5" id="KW-1185">Reference proteome</keyword>
<dbReference type="Pfam" id="PF08044">
    <property type="entry name" value="DUF1707"/>
    <property type="match status" value="1"/>
</dbReference>
<evidence type="ECO:0000256" key="1">
    <source>
        <dbReference type="SAM" id="MobiDB-lite"/>
    </source>
</evidence>
<organism evidence="4 5">
    <name type="scientific">Leifsonia virtsii</name>
    <dbReference type="NCBI Taxonomy" id="3035915"/>
    <lineage>
        <taxon>Bacteria</taxon>
        <taxon>Bacillati</taxon>
        <taxon>Actinomycetota</taxon>
        <taxon>Actinomycetes</taxon>
        <taxon>Micrococcales</taxon>
        <taxon>Microbacteriaceae</taxon>
        <taxon>Leifsonia</taxon>
    </lineage>
</organism>
<evidence type="ECO:0000313" key="5">
    <source>
        <dbReference type="Proteomes" id="UP001174210"/>
    </source>
</evidence>
<evidence type="ECO:0000256" key="2">
    <source>
        <dbReference type="SAM" id="Phobius"/>
    </source>
</evidence>
<evidence type="ECO:0000313" key="4">
    <source>
        <dbReference type="EMBL" id="MDN4596111.1"/>
    </source>
</evidence>
<accession>A0ABT8ITK2</accession>
<name>A0ABT8ITK2_9MICO</name>
<comment type="caution">
    <text evidence="4">The sequence shown here is derived from an EMBL/GenBank/DDBJ whole genome shotgun (WGS) entry which is preliminary data.</text>
</comment>
<dbReference type="EMBL" id="JAROCB010000001">
    <property type="protein sequence ID" value="MDN4596111.1"/>
    <property type="molecule type" value="Genomic_DNA"/>
</dbReference>
<feature type="domain" description="DUF1707" evidence="3">
    <location>
        <begin position="12"/>
        <end position="64"/>
    </location>
</feature>
<keyword evidence="2" id="KW-0472">Membrane</keyword>
<feature type="transmembrane region" description="Helical" evidence="2">
    <location>
        <begin position="124"/>
        <end position="147"/>
    </location>
</feature>
<feature type="region of interest" description="Disordered" evidence="1">
    <location>
        <begin position="1"/>
        <end position="48"/>
    </location>
</feature>
<feature type="transmembrane region" description="Helical" evidence="2">
    <location>
        <begin position="153"/>
        <end position="169"/>
    </location>
</feature>
<keyword evidence="2" id="KW-0812">Transmembrane</keyword>
<feature type="compositionally biased region" description="Low complexity" evidence="1">
    <location>
        <begin position="96"/>
        <end position="109"/>
    </location>
</feature>
<reference evidence="4" key="1">
    <citation type="submission" date="2023-03" db="EMBL/GenBank/DDBJ databases">
        <title>MT1 and MT2 Draft Genomes of Novel Species.</title>
        <authorList>
            <person name="Venkateswaran K."/>
        </authorList>
    </citation>
    <scope>NUCLEOTIDE SEQUENCE</scope>
    <source>
        <strain evidence="4">F6_8S_P_1A</strain>
    </source>
</reference>
<dbReference type="RefSeq" id="WP_301215846.1">
    <property type="nucleotide sequence ID" value="NZ_JAROCB010000001.1"/>
</dbReference>
<evidence type="ECO:0000259" key="3">
    <source>
        <dbReference type="Pfam" id="PF08044"/>
    </source>
</evidence>
<sequence length="175" mass="18370">MADTTDPSGASLRLSNDERERAVAALQSHAAQGRLTDEELQARSAAARSAVTRGDLAPLFADLPGGPQLDPHPGAAAGAGAGHPGPAAAPAPGYPGPQYAQPGYPQQPYDGRSGWGGREPSSRWGLLAVSIIPFVSLILFFITGYAWGYQYSWLWFLLIPLVGAIAYGTDGGRRR</sequence>
<dbReference type="InterPro" id="IPR012551">
    <property type="entry name" value="DUF1707_SHOCT-like"/>
</dbReference>
<protein>
    <submittedName>
        <fullName evidence="4">DUF1707 domain-containing protein</fullName>
    </submittedName>
</protein>
<dbReference type="Proteomes" id="UP001174210">
    <property type="component" value="Unassembled WGS sequence"/>
</dbReference>